<keyword evidence="1" id="KW-0677">Repeat</keyword>
<dbReference type="InterPro" id="IPR014284">
    <property type="entry name" value="RNA_pol_sigma-70_dom"/>
</dbReference>
<evidence type="ECO:0000256" key="2">
    <source>
        <dbReference type="ARBA" id="ARBA00023043"/>
    </source>
</evidence>
<dbReference type="OrthoDB" id="5787340at2"/>
<dbReference type="NCBIfam" id="TIGR02937">
    <property type="entry name" value="sigma70-ECF"/>
    <property type="match status" value="1"/>
</dbReference>
<dbReference type="InterPro" id="IPR036770">
    <property type="entry name" value="Ankyrin_rpt-contain_sf"/>
</dbReference>
<sequence>MNKDYKEDKRRPEGSIRKLIDRSVNGDRTSYDELVRRFQHMAIAYGCSIMSDRESAEDAAQEAFVEAFLHLDKLQDPAAFPGWFRTILFRQCHRILRRKKVETVPLEACTLVLEVLGPAHAVELNETRAEVRAAIANLAEPERLVVTLYYLSDYSVAEIASFLSLPTSTVKKRLQSARRKLRERILQLMPEVINHEKEERDRAFASRVADMLNAALLGQEQIVHDLLNADPAYANVTGEYDTTPLHNVVQSGNVKIAEALIAAGADVNAKYNRTGHTPLSWAITCGQDSSGVAEALVRGGAVLDLWCAAGLGKEDVVRSFWDAQGNIVDQPSYSGSSRYDSDGNPLPRPPSSTVDMISDALYICSRNGHIEVARWLLDHGADVRFKAFAAGTPLHWAYFSGVNALVELLIERGSDLNTLENFHNSTPREFGIIEASGLGLLARVTGMLDTGLAEANAWSSQTTALHEAARFGHLEITNVLLSHGANPLQTDANNKTALDLARERGHTPLIDLLAARQVSV</sequence>
<organism evidence="3 4">
    <name type="scientific">Capsulimonas corticalis</name>
    <dbReference type="NCBI Taxonomy" id="2219043"/>
    <lineage>
        <taxon>Bacteria</taxon>
        <taxon>Bacillati</taxon>
        <taxon>Armatimonadota</taxon>
        <taxon>Armatimonadia</taxon>
        <taxon>Capsulimonadales</taxon>
        <taxon>Capsulimonadaceae</taxon>
        <taxon>Capsulimonas</taxon>
    </lineage>
</organism>
<dbReference type="GO" id="GO:0005737">
    <property type="term" value="C:cytoplasm"/>
    <property type="evidence" value="ECO:0007669"/>
    <property type="project" value="TreeGrafter"/>
</dbReference>
<dbReference type="PROSITE" id="PS50088">
    <property type="entry name" value="ANK_REPEAT"/>
    <property type="match status" value="3"/>
</dbReference>
<evidence type="ECO:0000313" key="3">
    <source>
        <dbReference type="EMBL" id="BDI28931.1"/>
    </source>
</evidence>
<name>A0A402CUD9_9BACT</name>
<dbReference type="InterPro" id="IPR013325">
    <property type="entry name" value="RNA_pol_sigma_r2"/>
</dbReference>
<dbReference type="SUPFAM" id="SSF88659">
    <property type="entry name" value="Sigma3 and sigma4 domains of RNA polymerase sigma factors"/>
    <property type="match status" value="1"/>
</dbReference>
<dbReference type="EMBL" id="AP025739">
    <property type="protein sequence ID" value="BDI28931.1"/>
    <property type="molecule type" value="Genomic_DNA"/>
</dbReference>
<dbReference type="GO" id="GO:0016987">
    <property type="term" value="F:sigma factor activity"/>
    <property type="evidence" value="ECO:0007669"/>
    <property type="project" value="InterPro"/>
</dbReference>
<proteinExistence type="predicted"/>
<evidence type="ECO:0000256" key="1">
    <source>
        <dbReference type="ARBA" id="ARBA00022737"/>
    </source>
</evidence>
<dbReference type="RefSeq" id="WP_119320986.1">
    <property type="nucleotide sequence ID" value="NZ_AP025739.1"/>
</dbReference>
<dbReference type="Gene3D" id="1.25.40.20">
    <property type="entry name" value="Ankyrin repeat-containing domain"/>
    <property type="match status" value="3"/>
</dbReference>
<accession>A0A402CUD9</accession>
<evidence type="ECO:0000313" key="4">
    <source>
        <dbReference type="Proteomes" id="UP000287394"/>
    </source>
</evidence>
<dbReference type="InterPro" id="IPR051631">
    <property type="entry name" value="Ankyrin-KH/SAM_domain"/>
</dbReference>
<dbReference type="Gene3D" id="1.10.1740.10">
    <property type="match status" value="1"/>
</dbReference>
<dbReference type="PANTHER" id="PTHR23206:SF7">
    <property type="entry name" value="PROTEIN KINASE DOMAIN-CONTAINING PROTEIN"/>
    <property type="match status" value="1"/>
</dbReference>
<dbReference type="AlphaFoldDB" id="A0A402CUD9"/>
<dbReference type="GO" id="GO:0003677">
    <property type="term" value="F:DNA binding"/>
    <property type="evidence" value="ECO:0007669"/>
    <property type="project" value="InterPro"/>
</dbReference>
<dbReference type="Pfam" id="PF04542">
    <property type="entry name" value="Sigma70_r2"/>
    <property type="match status" value="1"/>
</dbReference>
<dbReference type="Proteomes" id="UP000287394">
    <property type="component" value="Chromosome"/>
</dbReference>
<dbReference type="SUPFAM" id="SSF88946">
    <property type="entry name" value="Sigma2 domain of RNA polymerase sigma factors"/>
    <property type="match status" value="1"/>
</dbReference>
<dbReference type="GO" id="GO:0006352">
    <property type="term" value="P:DNA-templated transcription initiation"/>
    <property type="evidence" value="ECO:0007669"/>
    <property type="project" value="InterPro"/>
</dbReference>
<dbReference type="InterPro" id="IPR036388">
    <property type="entry name" value="WH-like_DNA-bd_sf"/>
</dbReference>
<keyword evidence="4" id="KW-1185">Reference proteome</keyword>
<dbReference type="Pfam" id="PF08281">
    <property type="entry name" value="Sigma70_r4_2"/>
    <property type="match status" value="1"/>
</dbReference>
<dbReference type="InterPro" id="IPR013249">
    <property type="entry name" value="RNA_pol_sigma70_r4_t2"/>
</dbReference>
<dbReference type="PANTHER" id="PTHR23206">
    <property type="entry name" value="MASK PROTEIN"/>
    <property type="match status" value="1"/>
</dbReference>
<dbReference type="SUPFAM" id="SSF48403">
    <property type="entry name" value="Ankyrin repeat"/>
    <property type="match status" value="1"/>
</dbReference>
<protein>
    <submittedName>
        <fullName evidence="3">Uncharacterized protein</fullName>
    </submittedName>
</protein>
<dbReference type="Gene3D" id="1.10.10.10">
    <property type="entry name" value="Winged helix-like DNA-binding domain superfamily/Winged helix DNA-binding domain"/>
    <property type="match status" value="1"/>
</dbReference>
<reference evidence="3 4" key="1">
    <citation type="journal article" date="2019" name="Int. J. Syst. Evol. Microbiol.">
        <title>Capsulimonas corticalis gen. nov., sp. nov., an aerobic capsulated bacterium, of a novel bacterial order, Capsulimonadales ord. nov., of the class Armatimonadia of the phylum Armatimonadetes.</title>
        <authorList>
            <person name="Li J."/>
            <person name="Kudo C."/>
            <person name="Tonouchi A."/>
        </authorList>
    </citation>
    <scope>NUCLEOTIDE SEQUENCE [LARGE SCALE GENOMIC DNA]</scope>
    <source>
        <strain evidence="3 4">AX-7</strain>
    </source>
</reference>
<gene>
    <name evidence="3" type="ORF">CCAX7_009820</name>
</gene>
<dbReference type="KEGG" id="ccot:CCAX7_009820"/>
<dbReference type="PROSITE" id="PS50297">
    <property type="entry name" value="ANK_REP_REGION"/>
    <property type="match status" value="3"/>
</dbReference>
<dbReference type="Pfam" id="PF12796">
    <property type="entry name" value="Ank_2"/>
    <property type="match status" value="3"/>
</dbReference>
<dbReference type="SMART" id="SM00248">
    <property type="entry name" value="ANK"/>
    <property type="match status" value="5"/>
</dbReference>
<dbReference type="CDD" id="cd06171">
    <property type="entry name" value="Sigma70_r4"/>
    <property type="match status" value="1"/>
</dbReference>
<dbReference type="InterPro" id="IPR007627">
    <property type="entry name" value="RNA_pol_sigma70_r2"/>
</dbReference>
<dbReference type="InterPro" id="IPR002110">
    <property type="entry name" value="Ankyrin_rpt"/>
</dbReference>
<dbReference type="InterPro" id="IPR013324">
    <property type="entry name" value="RNA_pol_sigma_r3/r4-like"/>
</dbReference>
<keyword evidence="2" id="KW-0040">ANK repeat</keyword>